<evidence type="ECO:0000259" key="4">
    <source>
        <dbReference type="SMART" id="SM00062"/>
    </source>
</evidence>
<feature type="domain" description="Solute-binding protein family 3/N-terminal" evidence="4">
    <location>
        <begin position="53"/>
        <end position="277"/>
    </location>
</feature>
<dbReference type="AlphaFoldDB" id="A0A378Q0M0"/>
<evidence type="ECO:0000256" key="1">
    <source>
        <dbReference type="ARBA" id="ARBA00010333"/>
    </source>
</evidence>
<dbReference type="Proteomes" id="UP000255193">
    <property type="component" value="Unassembled WGS sequence"/>
</dbReference>
<feature type="chain" id="PRO_5016888010" evidence="3">
    <location>
        <begin position="21"/>
        <end position="291"/>
    </location>
</feature>
<dbReference type="EMBL" id="UGQA01000001">
    <property type="protein sequence ID" value="STY94262.1"/>
    <property type="molecule type" value="Genomic_DNA"/>
</dbReference>
<accession>A0A378Q0M0</accession>
<keyword evidence="2 3" id="KW-0732">Signal</keyword>
<sequence length="291" mass="31808">MKRWAGLGMFVCGAVLSACTQSNVANNQDAAAGAASAPTGDSFVSKLPDNAPVVKVATTGTMPPFSVLDQYGNLTGYDVDVIRAIGEEEGFRIEFVKDPFSNLFNSVESGKTDLAISGISYKPERAERYALSDPYFFNPSAIMYKDNNLNIQRFEDLKGLHVGAMDGTIQYEKIKDANIARELTATRSTYLLFQQLVQGNVDAILQDYPLLKETANNHPEQKVKIVPYQDQSDPTSQQVIVMKKGNNALQAKINDGIRKIKADGTLKKIDDKWKISVEQDMATPASASATP</sequence>
<feature type="signal peptide" evidence="3">
    <location>
        <begin position="1"/>
        <end position="20"/>
    </location>
</feature>
<dbReference type="SUPFAM" id="SSF53850">
    <property type="entry name" value="Periplasmic binding protein-like II"/>
    <property type="match status" value="1"/>
</dbReference>
<dbReference type="PROSITE" id="PS51257">
    <property type="entry name" value="PROKAR_LIPOPROTEIN"/>
    <property type="match status" value="1"/>
</dbReference>
<organism evidence="5 6">
    <name type="scientific">Faucicola atlantae</name>
    <dbReference type="NCBI Taxonomy" id="34059"/>
    <lineage>
        <taxon>Bacteria</taxon>
        <taxon>Pseudomonadati</taxon>
        <taxon>Pseudomonadota</taxon>
        <taxon>Gammaproteobacteria</taxon>
        <taxon>Moraxellales</taxon>
        <taxon>Moraxellaceae</taxon>
        <taxon>Faucicola</taxon>
    </lineage>
</organism>
<evidence type="ECO:0000313" key="5">
    <source>
        <dbReference type="EMBL" id="STY94262.1"/>
    </source>
</evidence>
<dbReference type="PANTHER" id="PTHR35936:SF19">
    <property type="entry name" value="AMINO-ACID-BINDING PROTEIN YXEM-RELATED"/>
    <property type="match status" value="1"/>
</dbReference>
<proteinExistence type="inferred from homology"/>
<evidence type="ECO:0000256" key="3">
    <source>
        <dbReference type="SAM" id="SignalP"/>
    </source>
</evidence>
<evidence type="ECO:0000313" key="6">
    <source>
        <dbReference type="Proteomes" id="UP000255193"/>
    </source>
</evidence>
<dbReference type="RefSeq" id="WP_067056986.1">
    <property type="nucleotide sequence ID" value="NZ_MXAO01000058.1"/>
</dbReference>
<dbReference type="Gene3D" id="3.40.190.10">
    <property type="entry name" value="Periplasmic binding protein-like II"/>
    <property type="match status" value="2"/>
</dbReference>
<comment type="similarity">
    <text evidence="1">Belongs to the bacterial solute-binding protein 3 family.</text>
</comment>
<dbReference type="InterPro" id="IPR001638">
    <property type="entry name" value="Solute-binding_3/MltF_N"/>
</dbReference>
<protein>
    <submittedName>
        <fullName evidence="5">Cystine transporter subunit</fullName>
    </submittedName>
</protein>
<dbReference type="Pfam" id="PF00497">
    <property type="entry name" value="SBP_bac_3"/>
    <property type="match status" value="1"/>
</dbReference>
<dbReference type="SMART" id="SM00062">
    <property type="entry name" value="PBPb"/>
    <property type="match status" value="1"/>
</dbReference>
<evidence type="ECO:0000256" key="2">
    <source>
        <dbReference type="ARBA" id="ARBA00022729"/>
    </source>
</evidence>
<name>A0A378Q0M0_9GAMM</name>
<reference evidence="5 6" key="1">
    <citation type="submission" date="2018-06" db="EMBL/GenBank/DDBJ databases">
        <authorList>
            <consortium name="Pathogen Informatics"/>
            <person name="Doyle S."/>
        </authorList>
    </citation>
    <scope>NUCLEOTIDE SEQUENCE [LARGE SCALE GENOMIC DNA]</scope>
    <source>
        <strain evidence="5 6">NCTC11091</strain>
    </source>
</reference>
<dbReference type="PANTHER" id="PTHR35936">
    <property type="entry name" value="MEMBRANE-BOUND LYTIC MUREIN TRANSGLYCOSYLASE F"/>
    <property type="match status" value="1"/>
</dbReference>
<gene>
    <name evidence="5" type="primary">yckB</name>
    <name evidence="5" type="ORF">NCTC11091_00011</name>
</gene>